<dbReference type="OrthoDB" id="9805017at2"/>
<name>A0A5C6RRH5_9BACT</name>
<evidence type="ECO:0000256" key="2">
    <source>
        <dbReference type="SAM" id="Phobius"/>
    </source>
</evidence>
<keyword evidence="2" id="KW-1133">Transmembrane helix</keyword>
<dbReference type="GO" id="GO:0000272">
    <property type="term" value="P:polysaccharide catabolic process"/>
    <property type="evidence" value="ECO:0007669"/>
    <property type="project" value="InterPro"/>
</dbReference>
<dbReference type="InterPro" id="IPR016134">
    <property type="entry name" value="Dockerin_dom"/>
</dbReference>
<reference evidence="4 5" key="1">
    <citation type="submission" date="2019-08" db="EMBL/GenBank/DDBJ databases">
        <title>Genome of Phaeodactylibacter luteus.</title>
        <authorList>
            <person name="Bowman J.P."/>
        </authorList>
    </citation>
    <scope>NUCLEOTIDE SEQUENCE [LARGE SCALE GENOMIC DNA]</scope>
    <source>
        <strain evidence="4 5">KCTC 42180</strain>
    </source>
</reference>
<feature type="domain" description="Dockerin" evidence="3">
    <location>
        <begin position="1467"/>
        <end position="1538"/>
    </location>
</feature>
<dbReference type="Gene3D" id="1.10.1330.10">
    <property type="entry name" value="Dockerin domain"/>
    <property type="match status" value="1"/>
</dbReference>
<dbReference type="PROSITE" id="PS51766">
    <property type="entry name" value="DOCKERIN"/>
    <property type="match status" value="1"/>
</dbReference>
<dbReference type="EMBL" id="VOOR01000011">
    <property type="protein sequence ID" value="TXB64495.1"/>
    <property type="molecule type" value="Genomic_DNA"/>
</dbReference>
<dbReference type="Proteomes" id="UP000321580">
    <property type="component" value="Unassembled WGS sequence"/>
</dbReference>
<keyword evidence="2" id="KW-0812">Transmembrane</keyword>
<dbReference type="NCBIfam" id="TIGR04183">
    <property type="entry name" value="Por_Secre_tail"/>
    <property type="match status" value="1"/>
</dbReference>
<dbReference type="Pfam" id="PF18962">
    <property type="entry name" value="Por_Secre_tail"/>
    <property type="match status" value="1"/>
</dbReference>
<proteinExistence type="predicted"/>
<dbReference type="InterPro" id="IPR026444">
    <property type="entry name" value="Secre_tail"/>
</dbReference>
<keyword evidence="5" id="KW-1185">Reference proteome</keyword>
<evidence type="ECO:0000259" key="3">
    <source>
        <dbReference type="PROSITE" id="PS51766"/>
    </source>
</evidence>
<keyword evidence="2" id="KW-0472">Membrane</keyword>
<sequence length="1820" mass="194784">MTTPNANRNRIRLQAGYILPAVADSSGALPLGSVLCTFLFILSAVWPAGLNAASPLAAPFCGTDTLPPILTFPAAGLQQELSACEAASSAVFFFSVSASDACDPAPAVVVSPAAGSEGFTVAELSPGSYMAWGPPGSYALIAEASDEAGNAVQAEIPVGVTVGGLAGADIAFACNDTVRVPLDENCQRVLTPDMLAEGSLGCLPVSYFQIEIADADPSNGRVLDGPGVYSYELLPQEQAVYTGFTGSFFSSFWPRRSQPGSELAFSADSLVLAGQSDWAVAAYAFRHPATITFEAGLSEGEGELEVALLDASGGVLETFSQSDAGSATMAWSAMPGQVLRVWFHGGATGGTAFVTGLEASFSINGAEGIEGCWGVIVAEDLTPPSLACPPTASEATRSFEVQTAELLLSEGSPVWQTGTFGCLSTALPGMGIRRYEVLPFTVSEEDLYTFQVEAALDNGEGYAAVLQDGFSPLSPCPGLIARQQITSEGSSRIALPLRPGHTYYLLATTVSPGASGSFSFRVRSDAGGTVDGWADGWAPFTERLYCEDISWALQADSLSWTGEPTVDDNCGPVSWSYEDEVIEADACSSLRIVRTFSATDGAGLSDTCVQEINFGRPEVGDVVFPPFSFPISCEETYPVDDNGNPSPAYTGYPFVQTIQGAARLDEVYCNLGATYEDSPLIEVCEGSFKFLRTWRVIDWCAPEESIFNYGQTIKIGDFVPPAVSAPELDLDANGQIDSILVYSTQPFDCTAAFVAPWPVVSDNCTGWTVFTQVVTYADSIVFNAAGMPVDTVVNTLVRANIPETAADRFVWGIPAGEHFFRYKVTDDCGNVALFESPFRVDDLTEPVADCNEQLNVSLNQEGGLLLLAESVDEGSWDNCGLEGFAIRREVAVDGACAPSEPYMTPWANEAAFTCCDAGQVVAIELLVRDLAGNENRCWSEVFVEDKIDPVCVPPDPVTLFCDEVPGNFRPDSIPQLQALFLLPEATDNCGADWEELPPVPQLDDCGVGRIVRHFRAIDGAGNVSENPCTQEVRLEPRHDYQIRFPMDSEALCGVPNPDTIEVFAQACDLLAVSVADTVFSASGDECYKIFRTYRVINWCEYDGEAPPRVVGRDEDCDEQPGDEAVWVVRQPSQAYIDRDSMPANANPQAGEKGTVCDGQTNPEGYWRTVASNGFWQYRQIIKVYDDVPPVIAFVPPLPVCSNNNETCRAYAEYLFAITDNCTPNDLTITVLYDEYSDGTIDSVITDIFGTYPKWKLAGDWPIGEHVFEIRVEDGCGNQAAADMPFEIVDCKAPAPACISGLSVPLMPVEPQTDVDGDGDFDRGAMTLFATEFIASPYTDCSMPVTYSINRVGEQPSRDQTSLTITCDDLGILLVEIYAWDSADNPFRVQPDGTTGGPNYDYCETFALVTNNLADCDMPLPTIAGAIERIDGIPVPGVEVSLSGLISQSAQTEEAGTYQFESLEPGYDYTLTPSLSANVHNGLTTYDVVLIGQHILGIQPLTSPYQLLAADVNNSGSVSTLDMIRLRQVILSILLEFPNQDSWRFVPRDFHFEDPANPWLHPVPAAITLNDLPAAGAFQQDFIGIKVGDIDLSAIVNPLLQIDERNVAGELALAFEDLRLAAGEEVEVPVWADLSGIQGLQALLAVDPAMAELLAVEPGVIGGHSYNTGLPGAGRLAVSWAGPPSGQEGEQVLLSLRLRARKDIVLSQALSLGQHPSLYPEAYGAGQKYDLMLSALGKQPALPVLTAFPNPANGALQVRYDIPQAGRLALFNTSGQQLSSTELQAGSGQTVIDLRQVPGGVYTLKLQSAGAVKAVRVAVVR</sequence>
<evidence type="ECO:0000313" key="4">
    <source>
        <dbReference type="EMBL" id="TXB64495.1"/>
    </source>
</evidence>
<dbReference type="InterPro" id="IPR036439">
    <property type="entry name" value="Dockerin_dom_sf"/>
</dbReference>
<organism evidence="4 5">
    <name type="scientific">Phaeodactylibacter luteus</name>
    <dbReference type="NCBI Taxonomy" id="1564516"/>
    <lineage>
        <taxon>Bacteria</taxon>
        <taxon>Pseudomonadati</taxon>
        <taxon>Bacteroidota</taxon>
        <taxon>Saprospiria</taxon>
        <taxon>Saprospirales</taxon>
        <taxon>Haliscomenobacteraceae</taxon>
        <taxon>Phaeodactylibacter</taxon>
    </lineage>
</organism>
<feature type="transmembrane region" description="Helical" evidence="2">
    <location>
        <begin position="21"/>
        <end position="46"/>
    </location>
</feature>
<dbReference type="SUPFAM" id="SSF63446">
    <property type="entry name" value="Type I dockerin domain"/>
    <property type="match status" value="1"/>
</dbReference>
<comment type="caution">
    <text evidence="4">The sequence shown here is derived from an EMBL/GenBank/DDBJ whole genome shotgun (WGS) entry which is preliminary data.</text>
</comment>
<gene>
    <name evidence="4" type="ORF">FRY97_07315</name>
</gene>
<dbReference type="GO" id="GO:0030246">
    <property type="term" value="F:carbohydrate binding"/>
    <property type="evidence" value="ECO:0007669"/>
    <property type="project" value="InterPro"/>
</dbReference>
<dbReference type="CDD" id="cd14252">
    <property type="entry name" value="Dockerin_like"/>
    <property type="match status" value="1"/>
</dbReference>
<evidence type="ECO:0000256" key="1">
    <source>
        <dbReference type="SAM" id="MobiDB-lite"/>
    </source>
</evidence>
<dbReference type="SUPFAM" id="SSF49452">
    <property type="entry name" value="Starch-binding domain-like"/>
    <property type="match status" value="1"/>
</dbReference>
<protein>
    <submittedName>
        <fullName evidence="4">T9SS type A sorting domain-containing protein</fullName>
    </submittedName>
</protein>
<feature type="region of interest" description="Disordered" evidence="1">
    <location>
        <begin position="1138"/>
        <end position="1157"/>
    </location>
</feature>
<accession>A0A5C6RRH5</accession>
<dbReference type="RefSeq" id="WP_147166790.1">
    <property type="nucleotide sequence ID" value="NZ_VOOR01000011.1"/>
</dbReference>
<dbReference type="InterPro" id="IPR013784">
    <property type="entry name" value="Carb-bd-like_fold"/>
</dbReference>
<evidence type="ECO:0000313" key="5">
    <source>
        <dbReference type="Proteomes" id="UP000321580"/>
    </source>
</evidence>